<dbReference type="Proteomes" id="UP000266234">
    <property type="component" value="Unassembled WGS sequence"/>
</dbReference>
<name>A0A395T2T3_9HYPO</name>
<evidence type="ECO:0000256" key="1">
    <source>
        <dbReference type="SAM" id="MobiDB-lite"/>
    </source>
</evidence>
<organism evidence="3 4">
    <name type="scientific">Fusarium longipes</name>
    <dbReference type="NCBI Taxonomy" id="694270"/>
    <lineage>
        <taxon>Eukaryota</taxon>
        <taxon>Fungi</taxon>
        <taxon>Dikarya</taxon>
        <taxon>Ascomycota</taxon>
        <taxon>Pezizomycotina</taxon>
        <taxon>Sordariomycetes</taxon>
        <taxon>Hypocreomycetidae</taxon>
        <taxon>Hypocreales</taxon>
        <taxon>Nectriaceae</taxon>
        <taxon>Fusarium</taxon>
    </lineage>
</organism>
<evidence type="ECO:0000313" key="4">
    <source>
        <dbReference type="Proteomes" id="UP000266234"/>
    </source>
</evidence>
<keyword evidence="2" id="KW-1133">Transmembrane helix</keyword>
<keyword evidence="4" id="KW-1185">Reference proteome</keyword>
<feature type="region of interest" description="Disordered" evidence="1">
    <location>
        <begin position="1"/>
        <end position="21"/>
    </location>
</feature>
<protein>
    <submittedName>
        <fullName evidence="3">Uncharacterized protein</fullName>
    </submittedName>
</protein>
<gene>
    <name evidence="3" type="ORF">FLONG3_2960</name>
</gene>
<dbReference type="AlphaFoldDB" id="A0A395T2T3"/>
<sequence>MADKSTFSQPDTNTRVEPPTMTVEKSSSGFVKFCAFVDVVAKLLMAGALIGILIVLVQLNGSLDKIIKGRANLSVRVWQAADSNPLRIVPAYSQQFSVDMQNSVSSPLYFKVVD</sequence>
<feature type="transmembrane region" description="Helical" evidence="2">
    <location>
        <begin position="39"/>
        <end position="59"/>
    </location>
</feature>
<feature type="compositionally biased region" description="Polar residues" evidence="1">
    <location>
        <begin position="1"/>
        <end position="15"/>
    </location>
</feature>
<reference evidence="3 4" key="1">
    <citation type="journal article" date="2018" name="PLoS Pathog.">
        <title>Evolution of structural diversity of trichothecenes, a family of toxins produced by plant pathogenic and entomopathogenic fungi.</title>
        <authorList>
            <person name="Proctor R.H."/>
            <person name="McCormick S.P."/>
            <person name="Kim H.S."/>
            <person name="Cardoza R.E."/>
            <person name="Stanley A.M."/>
            <person name="Lindo L."/>
            <person name="Kelly A."/>
            <person name="Brown D.W."/>
            <person name="Lee T."/>
            <person name="Vaughan M.M."/>
            <person name="Alexander N.J."/>
            <person name="Busman M."/>
            <person name="Gutierrez S."/>
        </authorList>
    </citation>
    <scope>NUCLEOTIDE SEQUENCE [LARGE SCALE GENOMIC DNA]</scope>
    <source>
        <strain evidence="3 4">NRRL 20695</strain>
    </source>
</reference>
<keyword evidence="2" id="KW-0812">Transmembrane</keyword>
<dbReference type="EMBL" id="PXOG01000056">
    <property type="protein sequence ID" value="RGP79054.1"/>
    <property type="molecule type" value="Genomic_DNA"/>
</dbReference>
<evidence type="ECO:0000256" key="2">
    <source>
        <dbReference type="SAM" id="Phobius"/>
    </source>
</evidence>
<dbReference type="OrthoDB" id="5017649at2759"/>
<evidence type="ECO:0000313" key="3">
    <source>
        <dbReference type="EMBL" id="RGP79054.1"/>
    </source>
</evidence>
<comment type="caution">
    <text evidence="3">The sequence shown here is derived from an EMBL/GenBank/DDBJ whole genome shotgun (WGS) entry which is preliminary data.</text>
</comment>
<keyword evidence="2" id="KW-0472">Membrane</keyword>
<accession>A0A395T2T3</accession>
<proteinExistence type="predicted"/>